<sequence>MSIELMPLVIRIGEKLAVANEEGVTIQVGNSKGIIYQVDEAPANHEIKTLDFKEGKYTIVVTLDEELVSMQELTVLPVFAKQSKKEYLRETIALIEQVIFARLSGDEAALAQMTVKGNTFAYESLSVLQNLKAEYERQLSKVIQQERRKQGIAPIQNIKLRLTR</sequence>
<organism evidence="1">
    <name type="scientific">Salmonella enterica</name>
    <name type="common">Salmonella choleraesuis</name>
    <dbReference type="NCBI Taxonomy" id="28901"/>
    <lineage>
        <taxon>Bacteria</taxon>
        <taxon>Pseudomonadati</taxon>
        <taxon>Pseudomonadota</taxon>
        <taxon>Gammaproteobacteria</taxon>
        <taxon>Enterobacterales</taxon>
        <taxon>Enterobacteriaceae</taxon>
        <taxon>Salmonella</taxon>
    </lineage>
</organism>
<comment type="caution">
    <text evidence="1">The sequence shown here is derived from an EMBL/GenBank/DDBJ whole genome shotgun (WGS) entry which is preliminary data.</text>
</comment>
<dbReference type="EMBL" id="AAGWWG010000009">
    <property type="protein sequence ID" value="EBS8636228.1"/>
    <property type="molecule type" value="Genomic_DNA"/>
</dbReference>
<gene>
    <name evidence="1" type="ORF">CFJ71_16185</name>
</gene>
<accession>A0A5V0USD3</accession>
<protein>
    <submittedName>
        <fullName evidence="1">Uncharacterized protein</fullName>
    </submittedName>
</protein>
<proteinExistence type="predicted"/>
<dbReference type="AlphaFoldDB" id="A0A5V0USD3"/>
<evidence type="ECO:0000313" key="1">
    <source>
        <dbReference type="EMBL" id="EBS8636228.1"/>
    </source>
</evidence>
<reference evidence="1" key="1">
    <citation type="submission" date="2018-07" db="EMBL/GenBank/DDBJ databases">
        <authorList>
            <consortium name="PulseNet: The National Subtyping Network for Foodborne Disease Surveillance"/>
            <person name="Tarr C.L."/>
            <person name="Trees E."/>
            <person name="Katz L.S."/>
            <person name="Carleton-Romer H.A."/>
            <person name="Stroika S."/>
            <person name="Kucerova Z."/>
            <person name="Roache K.F."/>
            <person name="Sabol A.L."/>
            <person name="Besser J."/>
            <person name="Gerner-Smidt P."/>
        </authorList>
    </citation>
    <scope>NUCLEOTIDE SEQUENCE</scope>
    <source>
        <strain evidence="1">PNUSAS016908</strain>
    </source>
</reference>
<name>A0A5V0USD3_SALER</name>